<gene>
    <name evidence="2" type="ORF">SAMN05444817_102185</name>
</gene>
<dbReference type="Pfam" id="PF13344">
    <property type="entry name" value="Hydrolase_6"/>
    <property type="match status" value="1"/>
</dbReference>
<dbReference type="EMBL" id="FTOF01000002">
    <property type="protein sequence ID" value="SIS41279.1"/>
    <property type="molecule type" value="Genomic_DNA"/>
</dbReference>
<keyword evidence="3" id="KW-1185">Reference proteome</keyword>
<protein>
    <submittedName>
        <fullName evidence="2">Haloacid Dehalogenase Superfamily Class (Subfamily) IIA</fullName>
    </submittedName>
</protein>
<dbReference type="NCBIfam" id="TIGR01460">
    <property type="entry name" value="HAD-SF-IIA"/>
    <property type="match status" value="1"/>
</dbReference>
<dbReference type="Pfam" id="PF13242">
    <property type="entry name" value="Hydrolase_like"/>
    <property type="match status" value="1"/>
</dbReference>
<proteinExistence type="predicted"/>
<dbReference type="GO" id="GO:0016791">
    <property type="term" value="F:phosphatase activity"/>
    <property type="evidence" value="ECO:0007669"/>
    <property type="project" value="TreeGrafter"/>
</dbReference>
<feature type="domain" description="GCN5-related N-acetyltransferase-like" evidence="1">
    <location>
        <begin position="273"/>
        <end position="333"/>
    </location>
</feature>
<dbReference type="STRING" id="1161099.SAMN05444817_102185"/>
<dbReference type="InterPro" id="IPR006357">
    <property type="entry name" value="HAD-SF_hydro_IIA"/>
</dbReference>
<dbReference type="InterPro" id="IPR041065">
    <property type="entry name" value="GNAT-like"/>
</dbReference>
<dbReference type="PANTHER" id="PTHR19288:SF95">
    <property type="entry name" value="D-GLYCEROL 3-PHOSPHATE PHOSPHATASE"/>
    <property type="match status" value="1"/>
</dbReference>
<dbReference type="Gene3D" id="3.40.50.1000">
    <property type="entry name" value="HAD superfamily/HAD-like"/>
    <property type="match status" value="2"/>
</dbReference>
<organism evidence="2 3">
    <name type="scientific">Corynebacterium appendicis CIP 107643</name>
    <dbReference type="NCBI Taxonomy" id="1161099"/>
    <lineage>
        <taxon>Bacteria</taxon>
        <taxon>Bacillati</taxon>
        <taxon>Actinomycetota</taxon>
        <taxon>Actinomycetes</taxon>
        <taxon>Mycobacteriales</taxon>
        <taxon>Corynebacteriaceae</taxon>
        <taxon>Corynebacterium</taxon>
    </lineage>
</organism>
<dbReference type="Pfam" id="PF18407">
    <property type="entry name" value="GNAT_like"/>
    <property type="match status" value="1"/>
</dbReference>
<dbReference type="GO" id="GO:0005737">
    <property type="term" value="C:cytoplasm"/>
    <property type="evidence" value="ECO:0007669"/>
    <property type="project" value="TreeGrafter"/>
</dbReference>
<dbReference type="RefSeq" id="WP_076598515.1">
    <property type="nucleotide sequence ID" value="NZ_CP046976.1"/>
</dbReference>
<reference evidence="3" key="1">
    <citation type="submission" date="2017-01" db="EMBL/GenBank/DDBJ databases">
        <authorList>
            <person name="Varghese N."/>
            <person name="Submissions S."/>
        </authorList>
    </citation>
    <scope>NUCLEOTIDE SEQUENCE [LARGE SCALE GENOMIC DNA]</scope>
    <source>
        <strain evidence="3">DSM 44531</strain>
    </source>
</reference>
<dbReference type="Proteomes" id="UP000186292">
    <property type="component" value="Unassembled WGS sequence"/>
</dbReference>
<dbReference type="OrthoDB" id="3400930at2"/>
<name>A0A1N7IW28_9CORY</name>
<sequence>MKITQLYDALLLDLDGTVWTGDTAIPNAVKAVTQAKKAGVAAAYITNNASRPPAEVAAKLTGMGLASEPADVLTSAQAAVQLATKHASEGDPILVVGAPSFADLVREAGFVPVTSADEHPAVVLHGHSPDNGWRQLSEAALAVAQGATYIASNLDTTLPMDRGLMVGNGSMVAAVTSATGVVPQAAGKPEPAMFDLAKENLGSARPLAVGDRLDTDIAGGVAAQMDALHVLTGVSGPLALIAAPSTQRPTLIAEDLSVLIDDVDVDDLRPAPQGGFTARRDGDEIVLDGGDTGATPLQALRTALFVAWADEKDNASVVVTPASDAARAATQAWW</sequence>
<evidence type="ECO:0000259" key="1">
    <source>
        <dbReference type="Pfam" id="PF18407"/>
    </source>
</evidence>
<dbReference type="SUPFAM" id="SSF56784">
    <property type="entry name" value="HAD-like"/>
    <property type="match status" value="1"/>
</dbReference>
<evidence type="ECO:0000313" key="2">
    <source>
        <dbReference type="EMBL" id="SIS41279.1"/>
    </source>
</evidence>
<dbReference type="PANTHER" id="PTHR19288">
    <property type="entry name" value="4-NITROPHENYLPHOSPHATASE-RELATED"/>
    <property type="match status" value="1"/>
</dbReference>
<dbReference type="AlphaFoldDB" id="A0A1N7IW28"/>
<evidence type="ECO:0000313" key="3">
    <source>
        <dbReference type="Proteomes" id="UP000186292"/>
    </source>
</evidence>
<accession>A0A1N7IW28</accession>
<dbReference type="InterPro" id="IPR023214">
    <property type="entry name" value="HAD_sf"/>
</dbReference>
<dbReference type="InterPro" id="IPR036412">
    <property type="entry name" value="HAD-like_sf"/>
</dbReference>